<protein>
    <recommendedName>
        <fullName evidence="3">VWFA domain-containing protein</fullName>
    </recommendedName>
</protein>
<dbReference type="RefSeq" id="WP_272091523.1">
    <property type="nucleotide sequence ID" value="NZ_JAQNDL010000004.1"/>
</dbReference>
<accession>A0ABT5EDW2</accession>
<name>A0ABT5EDW2_9BACT</name>
<comment type="caution">
    <text evidence="1">The sequence shown here is derived from an EMBL/GenBank/DDBJ whole genome shotgun (WGS) entry which is preliminary data.</text>
</comment>
<organism evidence="1 2">
    <name type="scientific">Nannocystis bainbridge</name>
    <dbReference type="NCBI Taxonomy" id="2995303"/>
    <lineage>
        <taxon>Bacteria</taxon>
        <taxon>Pseudomonadati</taxon>
        <taxon>Myxococcota</taxon>
        <taxon>Polyangia</taxon>
        <taxon>Nannocystales</taxon>
        <taxon>Nannocystaceae</taxon>
        <taxon>Nannocystis</taxon>
    </lineage>
</organism>
<dbReference type="SUPFAM" id="SSF53300">
    <property type="entry name" value="vWA-like"/>
    <property type="match status" value="1"/>
</dbReference>
<dbReference type="PROSITE" id="PS51257">
    <property type="entry name" value="PROKAR_LIPOPROTEIN"/>
    <property type="match status" value="1"/>
</dbReference>
<dbReference type="Gene3D" id="3.40.50.410">
    <property type="entry name" value="von Willebrand factor, type A domain"/>
    <property type="match status" value="1"/>
</dbReference>
<keyword evidence="2" id="KW-1185">Reference proteome</keyword>
<dbReference type="Proteomes" id="UP001221686">
    <property type="component" value="Unassembled WGS sequence"/>
</dbReference>
<sequence length="388" mass="42027">MARAAGLARLACLATALVFGSCFEGQALWGERCETDADCGPDLPCQDDGVCAVERRCSGLTFDLQDVRPQVALLLDHSQSMRRCLDDPTERERCAQAVDPPGLSRWDGLVALVHTLVPEFADRIDFAAVVFPTPTLISEQGFCNLNDNSRVPFGTEDVSAAILDAVPEDIASPPIGENPLREAWSDLFPPLEDGLLRQRAIVLVSDNPPNCPTKPKIKEDIAEKLDGEVYPLVEASFASGIPTVVVGISVMDVLAPLLAGDSMIDDVNPHEYFNALALAGGAAQAGPEHYLHLRDTAALPQVLAGLRERLAPLAEQVDACRIGIDAAPDYPNLVALDVDGRMHRADPDCDDRWAWRWRDDTHRAIELCPAACDRLHAGAIARLRFGCL</sequence>
<proteinExistence type="predicted"/>
<dbReference type="InterPro" id="IPR036465">
    <property type="entry name" value="vWFA_dom_sf"/>
</dbReference>
<gene>
    <name evidence="1" type="ORF">POL25_39220</name>
</gene>
<evidence type="ECO:0000313" key="2">
    <source>
        <dbReference type="Proteomes" id="UP001221686"/>
    </source>
</evidence>
<evidence type="ECO:0000313" key="1">
    <source>
        <dbReference type="EMBL" id="MDC0722986.1"/>
    </source>
</evidence>
<evidence type="ECO:0008006" key="3">
    <source>
        <dbReference type="Google" id="ProtNLM"/>
    </source>
</evidence>
<dbReference type="EMBL" id="JAQNDL010000004">
    <property type="protein sequence ID" value="MDC0722986.1"/>
    <property type="molecule type" value="Genomic_DNA"/>
</dbReference>
<reference evidence="1 2" key="1">
    <citation type="submission" date="2022-11" db="EMBL/GenBank/DDBJ databases">
        <title>Minimal conservation of predation-associated metabolite biosynthetic gene clusters underscores biosynthetic potential of Myxococcota including descriptions for ten novel species: Archangium lansinium sp. nov., Myxococcus landrumus sp. nov., Nannocystis bai.</title>
        <authorList>
            <person name="Ahearne A."/>
            <person name="Stevens C."/>
            <person name="Dowd S."/>
        </authorList>
    </citation>
    <scope>NUCLEOTIDE SEQUENCE [LARGE SCALE GENOMIC DNA]</scope>
    <source>
        <strain evidence="1 2">BB15-2</strain>
    </source>
</reference>